<evidence type="ECO:0000313" key="3">
    <source>
        <dbReference type="Proteomes" id="UP001549145"/>
    </source>
</evidence>
<comment type="caution">
    <text evidence="2">The sequence shown here is derived from an EMBL/GenBank/DDBJ whole genome shotgun (WGS) entry which is preliminary data.</text>
</comment>
<keyword evidence="3" id="KW-1185">Reference proteome</keyword>
<reference evidence="2 3" key="1">
    <citation type="submission" date="2024-06" db="EMBL/GenBank/DDBJ databases">
        <title>Genomic Encyclopedia of Type Strains, Phase IV (KMG-IV): sequencing the most valuable type-strain genomes for metagenomic binning, comparative biology and taxonomic classification.</title>
        <authorList>
            <person name="Goeker M."/>
        </authorList>
    </citation>
    <scope>NUCLEOTIDE SEQUENCE [LARGE SCALE GENOMIC DNA]</scope>
    <source>
        <strain evidence="2 3">DSM 21331</strain>
    </source>
</reference>
<dbReference type="InterPro" id="IPR036873">
    <property type="entry name" value="Rhodanese-like_dom_sf"/>
</dbReference>
<dbReference type="SMART" id="SM00450">
    <property type="entry name" value="RHOD"/>
    <property type="match status" value="1"/>
</dbReference>
<accession>A0ABV2L2W2</accession>
<dbReference type="Gene3D" id="3.40.250.10">
    <property type="entry name" value="Rhodanese-like domain"/>
    <property type="match status" value="1"/>
</dbReference>
<sequence>MNVVGLDRDTIKAGLADRSLLVIDVREPHEFAQGHIPGAVPHPLSTFDTGAVAALIARDGRRPVFSCMSGVRSVHALAAAQNAGLPIEEHYAGGFKDWAGSGEPVEI</sequence>
<organism evidence="2 3">
    <name type="scientific">Methylobacterium goesingense</name>
    <dbReference type="NCBI Taxonomy" id="243690"/>
    <lineage>
        <taxon>Bacteria</taxon>
        <taxon>Pseudomonadati</taxon>
        <taxon>Pseudomonadota</taxon>
        <taxon>Alphaproteobacteria</taxon>
        <taxon>Hyphomicrobiales</taxon>
        <taxon>Methylobacteriaceae</taxon>
        <taxon>Methylobacterium</taxon>
    </lineage>
</organism>
<dbReference type="PANTHER" id="PTHR44086:SF10">
    <property type="entry name" value="THIOSULFATE SULFURTRANSFERASE_RHODANESE-LIKE DOMAIN-CONTAINING PROTEIN 3"/>
    <property type="match status" value="1"/>
</dbReference>
<evidence type="ECO:0000259" key="1">
    <source>
        <dbReference type="PROSITE" id="PS50206"/>
    </source>
</evidence>
<feature type="domain" description="Rhodanese" evidence="1">
    <location>
        <begin position="16"/>
        <end position="107"/>
    </location>
</feature>
<dbReference type="SUPFAM" id="SSF52821">
    <property type="entry name" value="Rhodanese/Cell cycle control phosphatase"/>
    <property type="match status" value="1"/>
</dbReference>
<dbReference type="EMBL" id="JBEPMM010000003">
    <property type="protein sequence ID" value="MET3692169.1"/>
    <property type="molecule type" value="Genomic_DNA"/>
</dbReference>
<gene>
    <name evidence="2" type="ORF">ABID43_001700</name>
</gene>
<evidence type="ECO:0000313" key="2">
    <source>
        <dbReference type="EMBL" id="MET3692169.1"/>
    </source>
</evidence>
<dbReference type="PANTHER" id="PTHR44086">
    <property type="entry name" value="THIOSULFATE SULFURTRANSFERASE RDL2, MITOCHONDRIAL-RELATED"/>
    <property type="match status" value="1"/>
</dbReference>
<dbReference type="PROSITE" id="PS50206">
    <property type="entry name" value="RHODANESE_3"/>
    <property type="match status" value="1"/>
</dbReference>
<dbReference type="Proteomes" id="UP001549145">
    <property type="component" value="Unassembled WGS sequence"/>
</dbReference>
<proteinExistence type="predicted"/>
<dbReference type="InterPro" id="IPR001763">
    <property type="entry name" value="Rhodanese-like_dom"/>
</dbReference>
<dbReference type="RefSeq" id="WP_238282096.1">
    <property type="nucleotide sequence ID" value="NZ_BPQL01000152.1"/>
</dbReference>
<protein>
    <submittedName>
        <fullName evidence="2">Rhodanese-related sulfurtransferase</fullName>
    </submittedName>
</protein>
<dbReference type="CDD" id="cd00158">
    <property type="entry name" value="RHOD"/>
    <property type="match status" value="1"/>
</dbReference>
<name>A0ABV2L2W2_9HYPH</name>
<dbReference type="Pfam" id="PF00581">
    <property type="entry name" value="Rhodanese"/>
    <property type="match status" value="1"/>
</dbReference>